<dbReference type="EMBL" id="BMMN01000002">
    <property type="protein sequence ID" value="GGO05601.1"/>
    <property type="molecule type" value="Genomic_DNA"/>
</dbReference>
<evidence type="ECO:0000313" key="2">
    <source>
        <dbReference type="EMBL" id="GGO05601.1"/>
    </source>
</evidence>
<sequence>MNVSRSRAYLAGGLAAAAAGVVALALTVVPSVAEGASGSAGARTRPVADPSPKQQGGHTVLTCAMSTSAAQPITADPAVGKEARAVTAKGVLTLTGCVSPDKSFPNLRSGTVTLQGSAQASCTGLQNVAGTGTVTWKDAQGQKLGTSTIRPNMDGIASYNPGDMMLVGEVTQGKLKGKRIAGKAAPTSDIGQCSTKGVSSVQGSGTVAFIAVDAPK</sequence>
<evidence type="ECO:0000256" key="1">
    <source>
        <dbReference type="SAM" id="MobiDB-lite"/>
    </source>
</evidence>
<dbReference type="Proteomes" id="UP000653480">
    <property type="component" value="Unassembled WGS sequence"/>
</dbReference>
<evidence type="ECO:0000313" key="3">
    <source>
        <dbReference type="Proteomes" id="UP000653480"/>
    </source>
</evidence>
<keyword evidence="3" id="KW-1185">Reference proteome</keyword>
<name>A0A8H9LCC9_9ACTN</name>
<protein>
    <submittedName>
        <fullName evidence="2">Uncharacterized protein</fullName>
    </submittedName>
</protein>
<dbReference type="OrthoDB" id="3536525at2"/>
<dbReference type="RefSeq" id="WP_142569653.1">
    <property type="nucleotide sequence ID" value="NZ_BMMN01000002.1"/>
</dbReference>
<accession>A0A8H9LCC9</accession>
<dbReference type="AlphaFoldDB" id="A0A8H9LCC9"/>
<comment type="caution">
    <text evidence="2">The sequence shown here is derived from an EMBL/GenBank/DDBJ whole genome shotgun (WGS) entry which is preliminary data.</text>
</comment>
<proteinExistence type="predicted"/>
<reference evidence="2" key="1">
    <citation type="journal article" date="2014" name="Int. J. Syst. Evol. Microbiol.">
        <title>Complete genome sequence of Corynebacterium casei LMG S-19264T (=DSM 44701T), isolated from a smear-ripened cheese.</title>
        <authorList>
            <consortium name="US DOE Joint Genome Institute (JGI-PGF)"/>
            <person name="Walter F."/>
            <person name="Albersmeier A."/>
            <person name="Kalinowski J."/>
            <person name="Ruckert C."/>
        </authorList>
    </citation>
    <scope>NUCLEOTIDE SEQUENCE</scope>
    <source>
        <strain evidence="2">CGMCC 4.7138</strain>
    </source>
</reference>
<organism evidence="2 3">
    <name type="scientific">Microbispora bryophytorum</name>
    <dbReference type="NCBI Taxonomy" id="1460882"/>
    <lineage>
        <taxon>Bacteria</taxon>
        <taxon>Bacillati</taxon>
        <taxon>Actinomycetota</taxon>
        <taxon>Actinomycetes</taxon>
        <taxon>Streptosporangiales</taxon>
        <taxon>Streptosporangiaceae</taxon>
        <taxon>Microbispora</taxon>
    </lineage>
</organism>
<gene>
    <name evidence="2" type="ORF">GCM10011574_17530</name>
</gene>
<feature type="region of interest" description="Disordered" evidence="1">
    <location>
        <begin position="36"/>
        <end position="57"/>
    </location>
</feature>
<reference evidence="2" key="2">
    <citation type="submission" date="2020-09" db="EMBL/GenBank/DDBJ databases">
        <authorList>
            <person name="Sun Q."/>
            <person name="Zhou Y."/>
        </authorList>
    </citation>
    <scope>NUCLEOTIDE SEQUENCE</scope>
    <source>
        <strain evidence="2">CGMCC 4.7138</strain>
    </source>
</reference>